<evidence type="ECO:0000313" key="2">
    <source>
        <dbReference type="Proteomes" id="UP000285295"/>
    </source>
</evidence>
<reference evidence="1 2" key="2">
    <citation type="submission" date="2019-01" db="EMBL/GenBank/DDBJ databases">
        <authorList>
            <person name="Li Y."/>
        </authorList>
    </citation>
    <scope>NUCLEOTIDE SEQUENCE [LARGE SCALE GENOMIC DNA]</scope>
    <source>
        <strain evidence="1 2">D19-10-3-21</strain>
    </source>
</reference>
<sequence>MLRVKTLPCGQLSLHPRAVSLFDLWASLAGLQFRGMAIRAVMSGPNILAFAGLSCLPGATGMLTVIIEDGLEDAEIHAAVLEEVQDLIRFLAAPPRIRQDFARAFIQNGSPEMLHLAGLDEHRPLPDLARKLHAPLRKFGSDSDKVIDRLLAQLDKQEGDGNAHR</sequence>
<protein>
    <submittedName>
        <fullName evidence="1">Uncharacterized protein</fullName>
    </submittedName>
</protein>
<dbReference type="EMBL" id="SAUX01000031">
    <property type="protein sequence ID" value="RWR26514.1"/>
    <property type="molecule type" value="Genomic_DNA"/>
</dbReference>
<reference evidence="1 2" key="1">
    <citation type="submission" date="2019-01" db="EMBL/GenBank/DDBJ databases">
        <title>Sinorhodobacter populi sp. nov. isolated from the symptomatic bark tissue of Populus euramericana canker.</title>
        <authorList>
            <person name="Xu G."/>
        </authorList>
    </citation>
    <scope>NUCLEOTIDE SEQUENCE [LARGE SCALE GENOMIC DNA]</scope>
    <source>
        <strain evidence="1 2">D19-10-3-21</strain>
    </source>
</reference>
<dbReference type="AlphaFoldDB" id="A0A443K186"/>
<evidence type="ECO:0000313" key="1">
    <source>
        <dbReference type="EMBL" id="RWR26514.1"/>
    </source>
</evidence>
<name>A0A443K186_9RHOB</name>
<comment type="caution">
    <text evidence="1">The sequence shown here is derived from an EMBL/GenBank/DDBJ whole genome shotgun (WGS) entry which is preliminary data.</text>
</comment>
<accession>A0A443K186</accession>
<dbReference type="RefSeq" id="WP_128238630.1">
    <property type="nucleotide sequence ID" value="NZ_SAUX01000031.1"/>
</dbReference>
<dbReference type="Proteomes" id="UP000285295">
    <property type="component" value="Unassembled WGS sequence"/>
</dbReference>
<proteinExistence type="predicted"/>
<organism evidence="1 2">
    <name type="scientific">Paenirhodobacter populi</name>
    <dbReference type="NCBI Taxonomy" id="2306993"/>
    <lineage>
        <taxon>Bacteria</taxon>
        <taxon>Pseudomonadati</taxon>
        <taxon>Pseudomonadota</taxon>
        <taxon>Alphaproteobacteria</taxon>
        <taxon>Rhodobacterales</taxon>
        <taxon>Rhodobacter group</taxon>
        <taxon>Paenirhodobacter</taxon>
    </lineage>
</organism>
<gene>
    <name evidence="1" type="ORF">D2T31_19665</name>
</gene>